<evidence type="ECO:0000313" key="9">
    <source>
        <dbReference type="Proteomes" id="UP000696573"/>
    </source>
</evidence>
<evidence type="ECO:0000256" key="5">
    <source>
        <dbReference type="ARBA" id="ARBA00023242"/>
    </source>
</evidence>
<evidence type="ECO:0000259" key="7">
    <source>
        <dbReference type="Pfam" id="PF04082"/>
    </source>
</evidence>
<feature type="region of interest" description="Disordered" evidence="6">
    <location>
        <begin position="597"/>
        <end position="637"/>
    </location>
</feature>
<dbReference type="OrthoDB" id="5104314at2759"/>
<keyword evidence="9" id="KW-1185">Reference proteome</keyword>
<keyword evidence="4" id="KW-0804">Transcription</keyword>
<keyword evidence="2" id="KW-0805">Transcription regulation</keyword>
<evidence type="ECO:0000256" key="6">
    <source>
        <dbReference type="SAM" id="MobiDB-lite"/>
    </source>
</evidence>
<protein>
    <recommendedName>
        <fullName evidence="7">Xylanolytic transcriptional activator regulatory domain-containing protein</fullName>
    </recommendedName>
</protein>
<gene>
    <name evidence="8" type="ORF">CRHIZ90672A_00015128</name>
</gene>
<dbReference type="PANTHER" id="PTHR46910">
    <property type="entry name" value="TRANSCRIPTION FACTOR PDR1"/>
    <property type="match status" value="1"/>
</dbReference>
<evidence type="ECO:0000256" key="4">
    <source>
        <dbReference type="ARBA" id="ARBA00023163"/>
    </source>
</evidence>
<dbReference type="GO" id="GO:0006351">
    <property type="term" value="P:DNA-templated transcription"/>
    <property type="evidence" value="ECO:0007669"/>
    <property type="project" value="InterPro"/>
</dbReference>
<comment type="caution">
    <text evidence="8">The sequence shown here is derived from an EMBL/GenBank/DDBJ whole genome shotgun (WGS) entry which is preliminary data.</text>
</comment>
<feature type="compositionally biased region" description="Polar residues" evidence="6">
    <location>
        <begin position="597"/>
        <end position="636"/>
    </location>
</feature>
<dbReference type="InterPro" id="IPR007219">
    <property type="entry name" value="XnlR_reg_dom"/>
</dbReference>
<feature type="region of interest" description="Disordered" evidence="6">
    <location>
        <begin position="73"/>
        <end position="128"/>
    </location>
</feature>
<evidence type="ECO:0000313" key="8">
    <source>
        <dbReference type="EMBL" id="CAH0026359.1"/>
    </source>
</evidence>
<dbReference type="GO" id="GO:0005634">
    <property type="term" value="C:nucleus"/>
    <property type="evidence" value="ECO:0007669"/>
    <property type="project" value="UniProtKB-SubCell"/>
</dbReference>
<name>A0A9N9VN61_9HYPO</name>
<sequence length="692" mass="75733">MESPAAAAQSPNTAPDGGPSISNALPRPRKQRRLRAVGYQRVFGCSCRNCEAYGEECVISRNGAIFHRARHGNANPRAQQRAAQKQGSDGACVAAASVGSSPGLPRTSTPADLTASQAGPSSPVAENAVESEPVQGVVTTEVGQFPKNAKFAGLSSPQVLARVAQEVFSPFSQMNVMDFFCPMMTFAEEFPLPSPSFRPLVAREVADGCVQRYFNTYHHLFPVLDEQALRQTHAALYGPGEVRINVAQVACVFLVIALGASSTEVFNSHLETVFGLYNHLISKPYLPSVQALILMTLCFLHAAKDGQAVLCIAFAAQMAQSVGLHRSLFIYRHPCEIAFVLRDHDLRNRIWWTCYCLDKLAKTLSNISCKLFRRDVRSVDNSELVKRILAADRDLLSWRDSLPENLQPDREPYALGDEVCETGSGMLHCVYYNALVIIHRASLVSTAGKVQVMKKHMDRRISASDDICLGAARSLVRTVNNLVIERRSFRIPGMIHPYAINAVMALYIGIMQAPLRWSAPTDLALMRSMQQCFEKSRDPAAGSRFRGLMVYLTEAMEKSEQAQRNGSQTPSTINHAGTQPAPSWSIAEHSIDTTLTRFSPVNQSPGGHLQPSTSCQPRSTTGSWAVTSEPSQSYPTPSLVPDPWNSGLPVDVEGLQLGDFFGDHSTAWNMQLWPLMEDVDGGGLGEDEAILE</sequence>
<dbReference type="CDD" id="cd12148">
    <property type="entry name" value="fungal_TF_MHR"/>
    <property type="match status" value="1"/>
</dbReference>
<feature type="compositionally biased region" description="Polar residues" evidence="6">
    <location>
        <begin position="562"/>
        <end position="582"/>
    </location>
</feature>
<accession>A0A9N9VN61</accession>
<feature type="compositionally biased region" description="Low complexity" evidence="6">
    <location>
        <begin position="77"/>
        <end position="103"/>
    </location>
</feature>
<proteinExistence type="predicted"/>
<dbReference type="InterPro" id="IPR050987">
    <property type="entry name" value="AtrR-like"/>
</dbReference>
<feature type="compositionally biased region" description="Polar residues" evidence="6">
    <location>
        <begin position="106"/>
        <end position="120"/>
    </location>
</feature>
<feature type="region of interest" description="Disordered" evidence="6">
    <location>
        <begin position="558"/>
        <end position="583"/>
    </location>
</feature>
<dbReference type="GO" id="GO:0003700">
    <property type="term" value="F:DNA-binding transcription factor activity"/>
    <property type="evidence" value="ECO:0007669"/>
    <property type="project" value="InterPro"/>
</dbReference>
<feature type="domain" description="Xylanolytic transcriptional activator regulatory" evidence="7">
    <location>
        <begin position="211"/>
        <end position="361"/>
    </location>
</feature>
<reference evidence="8" key="1">
    <citation type="submission" date="2021-10" db="EMBL/GenBank/DDBJ databases">
        <authorList>
            <person name="Piombo E."/>
        </authorList>
    </citation>
    <scope>NUCLEOTIDE SEQUENCE</scope>
</reference>
<dbReference type="GO" id="GO:0008270">
    <property type="term" value="F:zinc ion binding"/>
    <property type="evidence" value="ECO:0007669"/>
    <property type="project" value="InterPro"/>
</dbReference>
<dbReference type="Pfam" id="PF04082">
    <property type="entry name" value="Fungal_trans"/>
    <property type="match status" value="1"/>
</dbReference>
<dbReference type="GO" id="GO:0003677">
    <property type="term" value="F:DNA binding"/>
    <property type="evidence" value="ECO:0007669"/>
    <property type="project" value="UniProtKB-KW"/>
</dbReference>
<keyword evidence="5" id="KW-0539">Nucleus</keyword>
<evidence type="ECO:0000256" key="1">
    <source>
        <dbReference type="ARBA" id="ARBA00004123"/>
    </source>
</evidence>
<dbReference type="PANTHER" id="PTHR46910:SF37">
    <property type="entry name" value="ZN(II)2CYS6 TRANSCRIPTION FACTOR (EUROFUNG)"/>
    <property type="match status" value="1"/>
</dbReference>
<dbReference type="Proteomes" id="UP000696573">
    <property type="component" value="Unassembled WGS sequence"/>
</dbReference>
<feature type="region of interest" description="Disordered" evidence="6">
    <location>
        <begin position="1"/>
        <end position="29"/>
    </location>
</feature>
<dbReference type="AlphaFoldDB" id="A0A9N9VN61"/>
<dbReference type="EMBL" id="CABFNQ020000719">
    <property type="protein sequence ID" value="CAH0026359.1"/>
    <property type="molecule type" value="Genomic_DNA"/>
</dbReference>
<comment type="subcellular location">
    <subcellularLocation>
        <location evidence="1">Nucleus</location>
    </subcellularLocation>
</comment>
<keyword evidence="3" id="KW-0238">DNA-binding</keyword>
<evidence type="ECO:0000256" key="2">
    <source>
        <dbReference type="ARBA" id="ARBA00023015"/>
    </source>
</evidence>
<evidence type="ECO:0000256" key="3">
    <source>
        <dbReference type="ARBA" id="ARBA00023125"/>
    </source>
</evidence>
<organism evidence="8 9">
    <name type="scientific">Clonostachys rhizophaga</name>
    <dbReference type="NCBI Taxonomy" id="160324"/>
    <lineage>
        <taxon>Eukaryota</taxon>
        <taxon>Fungi</taxon>
        <taxon>Dikarya</taxon>
        <taxon>Ascomycota</taxon>
        <taxon>Pezizomycotina</taxon>
        <taxon>Sordariomycetes</taxon>
        <taxon>Hypocreomycetidae</taxon>
        <taxon>Hypocreales</taxon>
        <taxon>Bionectriaceae</taxon>
        <taxon>Clonostachys</taxon>
    </lineage>
</organism>